<dbReference type="InterPro" id="IPR002364">
    <property type="entry name" value="Quin_OxRdtase/zeta-crystal_CS"/>
</dbReference>
<evidence type="ECO:0000313" key="3">
    <source>
        <dbReference type="EMBL" id="WWP19226.1"/>
    </source>
</evidence>
<evidence type="ECO:0000256" key="1">
    <source>
        <dbReference type="ARBA" id="ARBA00023002"/>
    </source>
</evidence>
<dbReference type="PANTHER" id="PTHR11695:SF294">
    <property type="entry name" value="RETICULON-4-INTERACTING PROTEIN 1, MITOCHONDRIAL"/>
    <property type="match status" value="1"/>
</dbReference>
<keyword evidence="1 3" id="KW-0560">Oxidoreductase</keyword>
<dbReference type="Pfam" id="PF08240">
    <property type="entry name" value="ADH_N"/>
    <property type="match status" value="1"/>
</dbReference>
<dbReference type="EC" id="1.-.-.-" evidence="3"/>
<sequence>MERLGFLMRAIVIEEFGGAEQLKEQEVAKPTCGVNQVLIQTYATSVNPVDFKIRQGYMKEAVENFPLILGGDVAGIVAEAGSNVTRFREGDRVFARPRQFGTYAEYVAVDADIIARIPEQLSFEEAAAIPLAAMTAWQALVDHGRLGKGQKVLIHAGAGGVGTYAIQIAKSLGAEVASTASESNEALLRSLGVDHFINYKKEDFSEILSDYDVVLDTMGGDIQRDSFKVLKSGGHLVSLVEQPDEKLAKEAGVTANVFMMEPKGDQLDQLAELAAEGKLKSIIDGTYPLTQQGVREAHEKSETHHTRGKLVIQVQ</sequence>
<dbReference type="Gene3D" id="3.40.50.720">
    <property type="entry name" value="NAD(P)-binding Rossmann-like Domain"/>
    <property type="match status" value="1"/>
</dbReference>
<dbReference type="GeneID" id="93478288"/>
<proteinExistence type="predicted"/>
<dbReference type="Proteomes" id="UP001364764">
    <property type="component" value="Chromosome"/>
</dbReference>
<dbReference type="InterPro" id="IPR011032">
    <property type="entry name" value="GroES-like_sf"/>
</dbReference>
<evidence type="ECO:0000313" key="4">
    <source>
        <dbReference type="Proteomes" id="UP001364764"/>
    </source>
</evidence>
<gene>
    <name evidence="3" type="ORF">V6668_22445</name>
</gene>
<dbReference type="InterPro" id="IPR013154">
    <property type="entry name" value="ADH-like_N"/>
</dbReference>
<dbReference type="EMBL" id="CP145892">
    <property type="protein sequence ID" value="WWP19226.1"/>
    <property type="molecule type" value="Genomic_DNA"/>
</dbReference>
<feature type="domain" description="Enoyl reductase (ER)" evidence="2">
    <location>
        <begin position="17"/>
        <end position="312"/>
    </location>
</feature>
<dbReference type="GO" id="GO:0016491">
    <property type="term" value="F:oxidoreductase activity"/>
    <property type="evidence" value="ECO:0007669"/>
    <property type="project" value="UniProtKB-KW"/>
</dbReference>
<dbReference type="Gene3D" id="3.90.180.10">
    <property type="entry name" value="Medium-chain alcohol dehydrogenases, catalytic domain"/>
    <property type="match status" value="1"/>
</dbReference>
<dbReference type="PROSITE" id="PS01162">
    <property type="entry name" value="QOR_ZETA_CRYSTAL"/>
    <property type="match status" value="1"/>
</dbReference>
<dbReference type="Pfam" id="PF13602">
    <property type="entry name" value="ADH_zinc_N_2"/>
    <property type="match status" value="1"/>
</dbReference>
<reference evidence="3 4" key="1">
    <citation type="submission" date="2024-02" db="EMBL/GenBank/DDBJ databases">
        <title>Complete sequences of two Paenibacillus sp. strains and one Lysinibacillus strain isolated from the environment on STAA medium highlight biotechnological potential.</title>
        <authorList>
            <person name="Attere S.A."/>
            <person name="Piche L.C."/>
            <person name="Intertaglia L."/>
            <person name="Lami R."/>
            <person name="Charette S.J."/>
            <person name="Vincent A.T."/>
        </authorList>
    </citation>
    <scope>NUCLEOTIDE SEQUENCE [LARGE SCALE GENOMIC DNA]</scope>
    <source>
        <strain evidence="3 4">Y5S-7</strain>
    </source>
</reference>
<dbReference type="InterPro" id="IPR036291">
    <property type="entry name" value="NAD(P)-bd_dom_sf"/>
</dbReference>
<name>A0ABD8AP08_PAEAM</name>
<dbReference type="SUPFAM" id="SSF51735">
    <property type="entry name" value="NAD(P)-binding Rossmann-fold domains"/>
    <property type="match status" value="1"/>
</dbReference>
<dbReference type="SMART" id="SM00829">
    <property type="entry name" value="PKS_ER"/>
    <property type="match status" value="1"/>
</dbReference>
<dbReference type="InterPro" id="IPR050700">
    <property type="entry name" value="YIM1/Zinc_Alcohol_DH_Fams"/>
</dbReference>
<evidence type="ECO:0000259" key="2">
    <source>
        <dbReference type="SMART" id="SM00829"/>
    </source>
</evidence>
<dbReference type="SUPFAM" id="SSF50129">
    <property type="entry name" value="GroES-like"/>
    <property type="match status" value="1"/>
</dbReference>
<protein>
    <submittedName>
        <fullName evidence="3">NADP-dependent oxidoreductase</fullName>
        <ecNumber evidence="3">1.-.-.-</ecNumber>
    </submittedName>
</protein>
<organism evidence="3 4">
    <name type="scientific">Paenibacillus amylolyticus</name>
    <dbReference type="NCBI Taxonomy" id="1451"/>
    <lineage>
        <taxon>Bacteria</taxon>
        <taxon>Bacillati</taxon>
        <taxon>Bacillota</taxon>
        <taxon>Bacilli</taxon>
        <taxon>Bacillales</taxon>
        <taxon>Paenibacillaceae</taxon>
        <taxon>Paenibacillus</taxon>
    </lineage>
</organism>
<dbReference type="CDD" id="cd05289">
    <property type="entry name" value="MDR_like_2"/>
    <property type="match status" value="1"/>
</dbReference>
<dbReference type="AlphaFoldDB" id="A0ABD8AP08"/>
<dbReference type="PANTHER" id="PTHR11695">
    <property type="entry name" value="ALCOHOL DEHYDROGENASE RELATED"/>
    <property type="match status" value="1"/>
</dbReference>
<dbReference type="RefSeq" id="WP_338706778.1">
    <property type="nucleotide sequence ID" value="NZ_CP145892.1"/>
</dbReference>
<dbReference type="InterPro" id="IPR020843">
    <property type="entry name" value="ER"/>
</dbReference>
<accession>A0ABD8AP08</accession>